<keyword evidence="6" id="KW-0539">Nucleus</keyword>
<keyword evidence="4" id="KW-0238">DNA-binding</keyword>
<feature type="domain" description="Myb-like" evidence="7">
    <location>
        <begin position="9"/>
        <end position="62"/>
    </location>
</feature>
<evidence type="ECO:0000313" key="10">
    <source>
        <dbReference type="Proteomes" id="UP001633002"/>
    </source>
</evidence>
<dbReference type="SUPFAM" id="SSF46689">
    <property type="entry name" value="Homeodomain-like"/>
    <property type="match status" value="1"/>
</dbReference>
<evidence type="ECO:0000256" key="1">
    <source>
        <dbReference type="ARBA" id="ARBA00004123"/>
    </source>
</evidence>
<dbReference type="SMART" id="SM00717">
    <property type="entry name" value="SANT"/>
    <property type="match status" value="2"/>
</dbReference>
<organism evidence="9 10">
    <name type="scientific">Riccia sorocarpa</name>
    <dbReference type="NCBI Taxonomy" id="122646"/>
    <lineage>
        <taxon>Eukaryota</taxon>
        <taxon>Viridiplantae</taxon>
        <taxon>Streptophyta</taxon>
        <taxon>Embryophyta</taxon>
        <taxon>Marchantiophyta</taxon>
        <taxon>Marchantiopsida</taxon>
        <taxon>Marchantiidae</taxon>
        <taxon>Marchantiales</taxon>
        <taxon>Ricciaceae</taxon>
        <taxon>Riccia</taxon>
    </lineage>
</organism>
<evidence type="ECO:0000256" key="3">
    <source>
        <dbReference type="ARBA" id="ARBA00023015"/>
    </source>
</evidence>
<protein>
    <submittedName>
        <fullName evidence="9">Uncharacterized protein</fullName>
    </submittedName>
</protein>
<proteinExistence type="predicted"/>
<dbReference type="Gene3D" id="1.10.10.60">
    <property type="entry name" value="Homeodomain-like"/>
    <property type="match status" value="2"/>
</dbReference>
<feature type="domain" description="HTH myb-type" evidence="8">
    <location>
        <begin position="9"/>
        <end position="62"/>
    </location>
</feature>
<evidence type="ECO:0000259" key="8">
    <source>
        <dbReference type="PROSITE" id="PS51294"/>
    </source>
</evidence>
<evidence type="ECO:0000256" key="2">
    <source>
        <dbReference type="ARBA" id="ARBA00022737"/>
    </source>
</evidence>
<gene>
    <name evidence="9" type="ORF">R1sor_005946</name>
</gene>
<dbReference type="InterPro" id="IPR009057">
    <property type="entry name" value="Homeodomain-like_sf"/>
</dbReference>
<dbReference type="Proteomes" id="UP001633002">
    <property type="component" value="Unassembled WGS sequence"/>
</dbReference>
<keyword evidence="5" id="KW-0804">Transcription</keyword>
<keyword evidence="2" id="KW-0677">Repeat</keyword>
<reference evidence="9 10" key="1">
    <citation type="submission" date="2024-09" db="EMBL/GenBank/DDBJ databases">
        <title>Chromosome-scale assembly of Riccia sorocarpa.</title>
        <authorList>
            <person name="Paukszto L."/>
        </authorList>
    </citation>
    <scope>NUCLEOTIDE SEQUENCE [LARGE SCALE GENOMIC DNA]</scope>
    <source>
        <strain evidence="9">LP-2024</strain>
        <tissue evidence="9">Aerial parts of the thallus</tissue>
    </source>
</reference>
<sequence>MGRAPCCDKANVKKGPWSQEEDAKLKAFIDQHGTGGNWITLPSKAGLKRCGKSCRLRWINYLRPDIKHGNFTEEEEKIIYQLHSQIGSRWSLIAARLPGRTDNDIKNYWNTRLKKKLLDRGSVLGYRQLHPYPMPGDIYRRLGLQDQRLRFEDRESLLRGQHPSYYNIYQQQQPYLPGTEQQHPVRTTEHNAHQLRQFSAGFSNINEAERQRLSIIESSLMSMISMGETTVSDSSSDGSFSNQVSSMEYGYPLHSSAANYDSGSPGSSVSSNLSPSHTLFGTYFTESTFVDPGYKVYEDPVSQNLDARTLNHMGPQLGTTHLYDPVAPTDSLLQTHGLNDNLVFAAQGVPQLGLMKTEIRPEAAEWWSNPDSLISAKTDSSSFPRCAAENFYTSPESQFMSQPQDSQSQQSIRSYVDTCFSKLIV</sequence>
<dbReference type="GO" id="GO:0003677">
    <property type="term" value="F:DNA binding"/>
    <property type="evidence" value="ECO:0007669"/>
    <property type="project" value="UniProtKB-KW"/>
</dbReference>
<feature type="domain" description="HTH myb-type" evidence="8">
    <location>
        <begin position="63"/>
        <end position="117"/>
    </location>
</feature>
<comment type="caution">
    <text evidence="9">The sequence shown here is derived from an EMBL/GenBank/DDBJ whole genome shotgun (WGS) entry which is preliminary data.</text>
</comment>
<dbReference type="EMBL" id="JBJQOH010000003">
    <property type="protein sequence ID" value="KAL3692295.1"/>
    <property type="molecule type" value="Genomic_DNA"/>
</dbReference>
<dbReference type="PANTHER" id="PTHR48000">
    <property type="entry name" value="OS09G0431300 PROTEIN"/>
    <property type="match status" value="1"/>
</dbReference>
<evidence type="ECO:0000256" key="5">
    <source>
        <dbReference type="ARBA" id="ARBA00023163"/>
    </source>
</evidence>
<evidence type="ECO:0000259" key="7">
    <source>
        <dbReference type="PROSITE" id="PS50090"/>
    </source>
</evidence>
<dbReference type="FunFam" id="1.10.10.60:FF:000015">
    <property type="entry name" value="Transcription factor RAX3"/>
    <property type="match status" value="1"/>
</dbReference>
<dbReference type="PROSITE" id="PS50090">
    <property type="entry name" value="MYB_LIKE"/>
    <property type="match status" value="2"/>
</dbReference>
<dbReference type="InterPro" id="IPR001005">
    <property type="entry name" value="SANT/Myb"/>
</dbReference>
<dbReference type="InterPro" id="IPR017930">
    <property type="entry name" value="Myb_dom"/>
</dbReference>
<evidence type="ECO:0000313" key="9">
    <source>
        <dbReference type="EMBL" id="KAL3692295.1"/>
    </source>
</evidence>
<name>A0ABD3HL03_9MARC</name>
<dbReference type="PROSITE" id="PS51294">
    <property type="entry name" value="HTH_MYB"/>
    <property type="match status" value="2"/>
</dbReference>
<keyword evidence="10" id="KW-1185">Reference proteome</keyword>
<accession>A0ABD3HL03</accession>
<dbReference type="GO" id="GO:0005634">
    <property type="term" value="C:nucleus"/>
    <property type="evidence" value="ECO:0007669"/>
    <property type="project" value="UniProtKB-SubCell"/>
</dbReference>
<dbReference type="CDD" id="cd00167">
    <property type="entry name" value="SANT"/>
    <property type="match status" value="2"/>
</dbReference>
<evidence type="ECO:0000256" key="4">
    <source>
        <dbReference type="ARBA" id="ARBA00023125"/>
    </source>
</evidence>
<dbReference type="Pfam" id="PF00249">
    <property type="entry name" value="Myb_DNA-binding"/>
    <property type="match status" value="2"/>
</dbReference>
<comment type="subcellular location">
    <subcellularLocation>
        <location evidence="1">Nucleus</location>
    </subcellularLocation>
</comment>
<feature type="domain" description="Myb-like" evidence="7">
    <location>
        <begin position="63"/>
        <end position="113"/>
    </location>
</feature>
<dbReference type="PANTHER" id="PTHR48000:SF46">
    <property type="entry name" value="TRANSCRIPTION FACTOR MYB36"/>
    <property type="match status" value="1"/>
</dbReference>
<evidence type="ECO:0000256" key="6">
    <source>
        <dbReference type="ARBA" id="ARBA00023242"/>
    </source>
</evidence>
<keyword evidence="3" id="KW-0805">Transcription regulation</keyword>
<dbReference type="AlphaFoldDB" id="A0ABD3HL03"/>